<organism evidence="2 3">
    <name type="scientific">Fusobacterium gonidiaformans 3-1-5R</name>
    <dbReference type="NCBI Taxonomy" id="469605"/>
    <lineage>
        <taxon>Bacteria</taxon>
        <taxon>Fusobacteriati</taxon>
        <taxon>Fusobacteriota</taxon>
        <taxon>Fusobacteriia</taxon>
        <taxon>Fusobacteriales</taxon>
        <taxon>Fusobacteriaceae</taxon>
        <taxon>Fusobacterium</taxon>
    </lineage>
</organism>
<dbReference type="InterPro" id="IPR003115">
    <property type="entry name" value="ParB_N"/>
</dbReference>
<dbReference type="RefSeq" id="WP_008800637.1">
    <property type="nucleotide sequence ID" value="NZ_GG657971.1"/>
</dbReference>
<evidence type="ECO:0000259" key="1">
    <source>
        <dbReference type="SMART" id="SM00470"/>
    </source>
</evidence>
<dbReference type="Pfam" id="PF02195">
    <property type="entry name" value="ParB_N"/>
    <property type="match status" value="1"/>
</dbReference>
<gene>
    <name evidence="2" type="ORF">FSBG_00055</name>
</gene>
<dbReference type="InterPro" id="IPR036086">
    <property type="entry name" value="ParB/Sulfiredoxin_sf"/>
</dbReference>
<evidence type="ECO:0000313" key="3">
    <source>
        <dbReference type="Proteomes" id="UP000002975"/>
    </source>
</evidence>
<evidence type="ECO:0000313" key="2">
    <source>
        <dbReference type="EMBL" id="EFS20558.1"/>
    </source>
</evidence>
<dbReference type="Proteomes" id="UP000002975">
    <property type="component" value="Unassembled WGS sequence"/>
</dbReference>
<proteinExistence type="predicted"/>
<dbReference type="SUPFAM" id="SSF64496">
    <property type="entry name" value="DNA-binding domain of intron-encoded endonucleases"/>
    <property type="match status" value="1"/>
</dbReference>
<dbReference type="SMART" id="SM00497">
    <property type="entry name" value="IENR1"/>
    <property type="match status" value="1"/>
</dbReference>
<dbReference type="Gene3D" id="3.90.1530.10">
    <property type="entry name" value="Conserved hypothetical protein from pyrococcus furiosus pfu- 392566-001, ParB domain"/>
    <property type="match status" value="1"/>
</dbReference>
<keyword evidence="3" id="KW-1185">Reference proteome</keyword>
<name>E5BEM7_9FUSO</name>
<reference evidence="2 3" key="1">
    <citation type="submission" date="2009-02" db="EMBL/GenBank/DDBJ databases">
        <title>The Genome Sequence of Fusobacterium sp. 3_1_5R.</title>
        <authorList>
            <consortium name="The Broad Institute Genome Sequencing Platform"/>
            <person name="Ward D."/>
            <person name="Young S.K."/>
            <person name="Kodira C.D."/>
            <person name="Zeng Q."/>
            <person name="Koehrsen M."/>
            <person name="Alvarado L."/>
            <person name="Berlin A."/>
            <person name="Borenstein D."/>
            <person name="Chen Z."/>
            <person name="Engels R."/>
            <person name="Freedman E."/>
            <person name="Gellesch M."/>
            <person name="Goldberg J."/>
            <person name="Griggs A."/>
            <person name="Gujja S."/>
            <person name="Heiman D."/>
            <person name="Hepburn T."/>
            <person name="Howarth C."/>
            <person name="Jen D."/>
            <person name="Larson L."/>
            <person name="Lewis B."/>
            <person name="Mehta T."/>
            <person name="Park D."/>
            <person name="Pearson M."/>
            <person name="Roberts A."/>
            <person name="Saif S."/>
            <person name="Shea T."/>
            <person name="Shenoy N."/>
            <person name="Sisk P."/>
            <person name="Stolte C."/>
            <person name="Sykes S."/>
            <person name="Walk T."/>
            <person name="White J."/>
            <person name="Yandava C."/>
            <person name="Allen-Vercoe E."/>
            <person name="Strauss J."/>
            <person name="Ambrose C."/>
            <person name="Lander E."/>
            <person name="Nusbaum C."/>
            <person name="Galagan J."/>
            <person name="Birren B."/>
        </authorList>
    </citation>
    <scope>NUCLEOTIDE SEQUENCE [LARGE SCALE GENOMIC DNA]</scope>
    <source>
        <strain evidence="2 3">3_1_5R</strain>
    </source>
</reference>
<dbReference type="HOGENOM" id="CLU_105812_0_0_0"/>
<dbReference type="SUPFAM" id="SSF110849">
    <property type="entry name" value="ParB/Sulfiredoxin"/>
    <property type="match status" value="1"/>
</dbReference>
<dbReference type="Gene3D" id="1.10.10.10">
    <property type="entry name" value="Winged helix-like DNA-binding domain superfamily/Winged helix DNA-binding domain"/>
    <property type="match status" value="1"/>
</dbReference>
<dbReference type="GO" id="GO:0071453">
    <property type="term" value="P:cellular response to oxygen levels"/>
    <property type="evidence" value="ECO:0007669"/>
    <property type="project" value="TreeGrafter"/>
</dbReference>
<dbReference type="InterPro" id="IPR036388">
    <property type="entry name" value="WH-like_DNA-bd_sf"/>
</dbReference>
<dbReference type="AlphaFoldDB" id="E5BEM7"/>
<dbReference type="EMBL" id="GG657971">
    <property type="protein sequence ID" value="EFS20558.1"/>
    <property type="molecule type" value="Genomic_DNA"/>
</dbReference>
<dbReference type="CDD" id="cd16397">
    <property type="entry name" value="IbrB_like"/>
    <property type="match status" value="1"/>
</dbReference>
<dbReference type="PANTHER" id="PTHR30083:SF1">
    <property type="entry name" value="TRANSCRIPTIONAL REGULATOR"/>
    <property type="match status" value="1"/>
</dbReference>
<dbReference type="PANTHER" id="PTHR30083">
    <property type="entry name" value="TRANSCRIPTIONAL REGULATOR-RELATED"/>
    <property type="match status" value="1"/>
</dbReference>
<dbReference type="SMART" id="SM00470">
    <property type="entry name" value="ParB"/>
    <property type="match status" value="1"/>
</dbReference>
<protein>
    <submittedName>
        <fullName evidence="2">Putative immunoglobulin-binding regulator B</fullName>
    </submittedName>
</protein>
<dbReference type="InterPro" id="IPR003647">
    <property type="entry name" value="Intron_nuc_1_rpt"/>
</dbReference>
<feature type="domain" description="ParB-like N-terminal" evidence="1">
    <location>
        <begin position="70"/>
        <end position="166"/>
    </location>
</feature>
<accession>E5BEM7</accession>
<sequence length="228" mass="26241">MEKITTYKREKPIIVKNINTGDVFSFKSMSNACEMLKIDMQNLGRILNGERKSFNGYNAFYAGSPVYNVIPVPVEKIRANSYNPNSVAPPEMKLLYQSIKEDKYTMPIVCYYIEEEDIYEIVDGFHRYTVMKKHKDIYERENGCLPVVVIDKDISNRMASTIRHNRARGSHSIELMTNIVSELVESGMSDAWILKNIGMDADELLRLKQLSGLASLFKDREFSKSEEE</sequence>
<dbReference type="BioCyc" id="FSP469605-HMP:GTSP-56-MONOMER"/>